<feature type="domain" description="N-acetyltransferase" evidence="2">
    <location>
        <begin position="4"/>
        <end position="155"/>
    </location>
</feature>
<gene>
    <name evidence="3" type="ORF">U0070_016011</name>
</gene>
<dbReference type="PROSITE" id="PS51186">
    <property type="entry name" value="GNAT"/>
    <property type="match status" value="1"/>
</dbReference>
<keyword evidence="1" id="KW-0808">Transferase</keyword>
<organism evidence="3 4">
    <name type="scientific">Myodes glareolus</name>
    <name type="common">Bank vole</name>
    <name type="synonym">Clethrionomys glareolus</name>
    <dbReference type="NCBI Taxonomy" id="447135"/>
    <lineage>
        <taxon>Eukaryota</taxon>
        <taxon>Metazoa</taxon>
        <taxon>Chordata</taxon>
        <taxon>Craniata</taxon>
        <taxon>Vertebrata</taxon>
        <taxon>Euteleostomi</taxon>
        <taxon>Mammalia</taxon>
        <taxon>Eutheria</taxon>
        <taxon>Euarchontoglires</taxon>
        <taxon>Glires</taxon>
        <taxon>Rodentia</taxon>
        <taxon>Myomorpha</taxon>
        <taxon>Muroidea</taxon>
        <taxon>Cricetidae</taxon>
        <taxon>Arvicolinae</taxon>
        <taxon>Myodes</taxon>
    </lineage>
</organism>
<evidence type="ECO:0000259" key="2">
    <source>
        <dbReference type="PROSITE" id="PS51186"/>
    </source>
</evidence>
<sequence length="183" mass="20411">MAPYHIRQYQERDHKQVLNVFSRGMEENILTALHHALMLPRTPPDLPWGAHCPGPSVWFLTAGHYEHLPSVPITVAPCQTALEEICGYHRGQGMAKALVRTVLQFAWDQGYSDIVLLTTVLVHDAVVLREGLGFQKTGRSFSNTIAKLLTLFPLVTSRPSTTPTRSLQEAVKVNTTGLLDPYQ</sequence>
<evidence type="ECO:0000313" key="4">
    <source>
        <dbReference type="Proteomes" id="UP001488838"/>
    </source>
</evidence>
<dbReference type="GO" id="GO:0008080">
    <property type="term" value="F:N-acetyltransferase activity"/>
    <property type="evidence" value="ECO:0007669"/>
    <property type="project" value="InterPro"/>
</dbReference>
<evidence type="ECO:0000256" key="1">
    <source>
        <dbReference type="ARBA" id="ARBA00022679"/>
    </source>
</evidence>
<dbReference type="CDD" id="cd04301">
    <property type="entry name" value="NAT_SF"/>
    <property type="match status" value="1"/>
</dbReference>
<dbReference type="Gene3D" id="3.40.630.30">
    <property type="match status" value="1"/>
</dbReference>
<accession>A0AAW0GUZ9</accession>
<dbReference type="PANTHER" id="PTHR13947">
    <property type="entry name" value="GNAT FAMILY N-ACETYLTRANSFERASE"/>
    <property type="match status" value="1"/>
</dbReference>
<dbReference type="AlphaFoldDB" id="A0AAW0GUZ9"/>
<name>A0AAW0GUZ9_MYOGA</name>
<dbReference type="InterPro" id="IPR050769">
    <property type="entry name" value="NAT_camello-type"/>
</dbReference>
<protein>
    <recommendedName>
        <fullName evidence="2">N-acetyltransferase domain-containing protein</fullName>
    </recommendedName>
</protein>
<reference evidence="3 4" key="1">
    <citation type="journal article" date="2023" name="bioRxiv">
        <title>Conserved and derived expression patterns and positive selection on dental genes reveal complex evolutionary context of ever-growing rodent molars.</title>
        <authorList>
            <person name="Calamari Z.T."/>
            <person name="Song A."/>
            <person name="Cohen E."/>
            <person name="Akter M."/>
            <person name="Roy R.D."/>
            <person name="Hallikas O."/>
            <person name="Christensen M.M."/>
            <person name="Li P."/>
            <person name="Marangoni P."/>
            <person name="Jernvall J."/>
            <person name="Klein O.D."/>
        </authorList>
    </citation>
    <scope>NUCLEOTIDE SEQUENCE [LARGE SCALE GENOMIC DNA]</scope>
    <source>
        <strain evidence="3">V071</strain>
    </source>
</reference>
<comment type="caution">
    <text evidence="3">The sequence shown here is derived from an EMBL/GenBank/DDBJ whole genome shotgun (WGS) entry which is preliminary data.</text>
</comment>
<dbReference type="EMBL" id="JBBHLL010002722">
    <property type="protein sequence ID" value="KAK7795294.1"/>
    <property type="molecule type" value="Genomic_DNA"/>
</dbReference>
<dbReference type="InterPro" id="IPR016181">
    <property type="entry name" value="Acyl_CoA_acyltransferase"/>
</dbReference>
<dbReference type="PANTHER" id="PTHR13947:SF48">
    <property type="entry name" value="N-ACETYLTRANSFERASE 8-RELATED"/>
    <property type="match status" value="1"/>
</dbReference>
<dbReference type="InterPro" id="IPR000182">
    <property type="entry name" value="GNAT_dom"/>
</dbReference>
<keyword evidence="4" id="KW-1185">Reference proteome</keyword>
<evidence type="ECO:0000313" key="3">
    <source>
        <dbReference type="EMBL" id="KAK7795294.1"/>
    </source>
</evidence>
<dbReference type="SUPFAM" id="SSF55729">
    <property type="entry name" value="Acyl-CoA N-acyltransferases (Nat)"/>
    <property type="match status" value="1"/>
</dbReference>
<dbReference type="Proteomes" id="UP001488838">
    <property type="component" value="Unassembled WGS sequence"/>
</dbReference>
<proteinExistence type="predicted"/>